<accession>A0A844T4Z2</accession>
<dbReference type="CDD" id="cd01610">
    <property type="entry name" value="PAP2_like"/>
    <property type="match status" value="1"/>
</dbReference>
<dbReference type="InterPro" id="IPR000326">
    <property type="entry name" value="PAP2/HPO"/>
</dbReference>
<dbReference type="SUPFAM" id="SSF48317">
    <property type="entry name" value="Acid phosphatase/Vanadium-dependent haloperoxidase"/>
    <property type="match status" value="1"/>
</dbReference>
<proteinExistence type="predicted"/>
<evidence type="ECO:0000256" key="1">
    <source>
        <dbReference type="ARBA" id="ARBA00004651"/>
    </source>
</evidence>
<dbReference type="EMBL" id="WQNE01000009">
    <property type="protein sequence ID" value="MVT74193.1"/>
    <property type="molecule type" value="Genomic_DNA"/>
</dbReference>
<dbReference type="InterPro" id="IPR036938">
    <property type="entry name" value="PAP2/HPO_sf"/>
</dbReference>
<keyword evidence="2" id="KW-1003">Cell membrane</keyword>
<protein>
    <submittedName>
        <fullName evidence="8">Phosphatase PAP2 family protein</fullName>
    </submittedName>
</protein>
<dbReference type="Pfam" id="PF01569">
    <property type="entry name" value="PAP2"/>
    <property type="match status" value="1"/>
</dbReference>
<dbReference type="GO" id="GO:0005886">
    <property type="term" value="C:plasma membrane"/>
    <property type="evidence" value="ECO:0007669"/>
    <property type="project" value="UniProtKB-SubCell"/>
</dbReference>
<name>A0A844T4Z2_9BRAD</name>
<evidence type="ECO:0000256" key="2">
    <source>
        <dbReference type="ARBA" id="ARBA00022475"/>
    </source>
</evidence>
<keyword evidence="4" id="KW-0378">Hydrolase</keyword>
<dbReference type="Gene3D" id="1.20.144.10">
    <property type="entry name" value="Phosphatidic acid phosphatase type 2/haloperoxidase"/>
    <property type="match status" value="1"/>
</dbReference>
<dbReference type="PANTHER" id="PTHR14969">
    <property type="entry name" value="SPHINGOSINE-1-PHOSPHATE PHOSPHOHYDROLASE"/>
    <property type="match status" value="1"/>
</dbReference>
<comment type="subcellular location">
    <subcellularLocation>
        <location evidence="1">Cell membrane</location>
        <topology evidence="1">Multi-pass membrane protein</topology>
    </subcellularLocation>
</comment>
<dbReference type="SMART" id="SM00014">
    <property type="entry name" value="acidPPc"/>
    <property type="match status" value="1"/>
</dbReference>
<gene>
    <name evidence="8" type="ORF">GPL20_14260</name>
</gene>
<feature type="domain" description="Phosphatidic acid phosphatase type 2/haloperoxidase" evidence="7">
    <location>
        <begin position="64"/>
        <end position="176"/>
    </location>
</feature>
<dbReference type="Proteomes" id="UP000449969">
    <property type="component" value="Unassembled WGS sequence"/>
</dbReference>
<evidence type="ECO:0000256" key="4">
    <source>
        <dbReference type="ARBA" id="ARBA00022801"/>
    </source>
</evidence>
<evidence type="ECO:0000259" key="7">
    <source>
        <dbReference type="SMART" id="SM00014"/>
    </source>
</evidence>
<sequence length="195" mass="21081">MALVTVKPTRIDTAIANEIANHTNAGLERAAQTLTWGADEHVLLALAATGWLYIQLRQPRRGPIANHLLAVTLATAVLPHVLKSVFDQTRPDRLTVRGHQRGVPYSGRSHDAFPSGHAVHMGALASAAGLLPPARRRLARAIAVALSLTRVALLAHWASDVVAGFTLGVVIERLLRPFTLERLRRQRPPVSGGRP</sequence>
<keyword evidence="6" id="KW-0472">Membrane</keyword>
<evidence type="ECO:0000256" key="5">
    <source>
        <dbReference type="ARBA" id="ARBA00022989"/>
    </source>
</evidence>
<evidence type="ECO:0000256" key="6">
    <source>
        <dbReference type="ARBA" id="ARBA00023136"/>
    </source>
</evidence>
<evidence type="ECO:0000313" key="9">
    <source>
        <dbReference type="Proteomes" id="UP000449969"/>
    </source>
</evidence>
<dbReference type="GO" id="GO:0016787">
    <property type="term" value="F:hydrolase activity"/>
    <property type="evidence" value="ECO:0007669"/>
    <property type="project" value="UniProtKB-KW"/>
</dbReference>
<keyword evidence="3" id="KW-0812">Transmembrane</keyword>
<comment type="caution">
    <text evidence="8">The sequence shown here is derived from an EMBL/GenBank/DDBJ whole genome shotgun (WGS) entry which is preliminary data.</text>
</comment>
<reference evidence="8 9" key="1">
    <citation type="submission" date="2019-12" db="EMBL/GenBank/DDBJ databases">
        <title>Draft genome sequences Bradyrhizobium cajani AMBPC1010, Bradyrhizobium pachyrhizi AMBPC1040 and Bradyrhizobium yuanmingense ALSPC3051, three plant growth promoting strains isolated from nodules of Cajanus cajan L. in Dominican Republic.</title>
        <authorList>
            <person name="Flores-Felix J.D."/>
            <person name="Araujo J."/>
            <person name="Diaz-Alcantara C."/>
            <person name="Gonzalez-Andres F."/>
            <person name="Velazquez E."/>
        </authorList>
    </citation>
    <scope>NUCLEOTIDE SEQUENCE [LARGE SCALE GENOMIC DNA]</scope>
    <source>
        <strain evidence="8 9">1010</strain>
    </source>
</reference>
<organism evidence="8 9">
    <name type="scientific">Bradyrhizobium cajani</name>
    <dbReference type="NCBI Taxonomy" id="1928661"/>
    <lineage>
        <taxon>Bacteria</taxon>
        <taxon>Pseudomonadati</taxon>
        <taxon>Pseudomonadota</taxon>
        <taxon>Alphaproteobacteria</taxon>
        <taxon>Hyphomicrobiales</taxon>
        <taxon>Nitrobacteraceae</taxon>
        <taxon>Bradyrhizobium</taxon>
    </lineage>
</organism>
<evidence type="ECO:0000256" key="3">
    <source>
        <dbReference type="ARBA" id="ARBA00022692"/>
    </source>
</evidence>
<dbReference type="PANTHER" id="PTHR14969:SF62">
    <property type="entry name" value="DECAPRENYLPHOSPHORYL-5-PHOSPHORIBOSE PHOSPHATASE RV3807C-RELATED"/>
    <property type="match status" value="1"/>
</dbReference>
<evidence type="ECO:0000313" key="8">
    <source>
        <dbReference type="EMBL" id="MVT74193.1"/>
    </source>
</evidence>
<keyword evidence="9" id="KW-1185">Reference proteome</keyword>
<dbReference type="OrthoDB" id="9780507at2"/>
<keyword evidence="5" id="KW-1133">Transmembrane helix</keyword>
<dbReference type="RefSeq" id="WP_157330101.1">
    <property type="nucleotide sequence ID" value="NZ_JANADL010000068.1"/>
</dbReference>
<dbReference type="AlphaFoldDB" id="A0A844T4Z2"/>